<dbReference type="OrthoDB" id="3236040at2759"/>
<feature type="region of interest" description="Disordered" evidence="1">
    <location>
        <begin position="115"/>
        <end position="150"/>
    </location>
</feature>
<name>A0A0C3B9B6_SERVB</name>
<feature type="compositionally biased region" description="Low complexity" evidence="1">
    <location>
        <begin position="285"/>
        <end position="298"/>
    </location>
</feature>
<proteinExistence type="predicted"/>
<evidence type="ECO:0000313" key="2">
    <source>
        <dbReference type="EMBL" id="KIM28679.1"/>
    </source>
</evidence>
<keyword evidence="3" id="KW-1185">Reference proteome</keyword>
<dbReference type="Proteomes" id="UP000054097">
    <property type="component" value="Unassembled WGS sequence"/>
</dbReference>
<sequence length="398" mass="43626">MVGTMLPIWSSAGNQKIGLIALSRIPIFYSIALYPAARRAGANQGCARDRQFSNCLCDLMAKWWRGCSACRTIFGEPTRPLGRISFEDTEQEVNCRDSGLIERVFFSLFGPSHIPITPTRPRRPHSSSSSPYPSGRTAIEQARTSSRSADGTRRILGEIDWWVVMSGQRDEEEEEEYEEEEEEEEEWETMPVEDTQPVDEPTSSVPVETISHNDQEDDDTISENSDSEASVHSDAAATPNPYETSAAEDEPEERVSSLFFPTTFPPLANLLSSQVGSEPSRRASSRSPSSRPYNNRASTSTLTWDYSTSSMMVTSSSAISPPSPSPPPTRAACRSSPRRATSVGIAAGSVADNIIRDALALTSPPTSPGPIKTNMNFLTLKKFPMAALMVSPSILTFR</sequence>
<protein>
    <submittedName>
        <fullName evidence="2">Uncharacterized protein</fullName>
    </submittedName>
</protein>
<feature type="compositionally biased region" description="Acidic residues" evidence="1">
    <location>
        <begin position="170"/>
        <end position="188"/>
    </location>
</feature>
<feature type="region of interest" description="Disordered" evidence="1">
    <location>
        <begin position="270"/>
        <end position="298"/>
    </location>
</feature>
<organism evidence="2 3">
    <name type="scientific">Serendipita vermifera MAFF 305830</name>
    <dbReference type="NCBI Taxonomy" id="933852"/>
    <lineage>
        <taxon>Eukaryota</taxon>
        <taxon>Fungi</taxon>
        <taxon>Dikarya</taxon>
        <taxon>Basidiomycota</taxon>
        <taxon>Agaricomycotina</taxon>
        <taxon>Agaricomycetes</taxon>
        <taxon>Sebacinales</taxon>
        <taxon>Serendipitaceae</taxon>
        <taxon>Serendipita</taxon>
    </lineage>
</organism>
<feature type="region of interest" description="Disordered" evidence="1">
    <location>
        <begin position="314"/>
        <end position="339"/>
    </location>
</feature>
<evidence type="ECO:0000256" key="1">
    <source>
        <dbReference type="SAM" id="MobiDB-lite"/>
    </source>
</evidence>
<dbReference type="AlphaFoldDB" id="A0A0C3B9B6"/>
<dbReference type="EMBL" id="KN824291">
    <property type="protein sequence ID" value="KIM28679.1"/>
    <property type="molecule type" value="Genomic_DNA"/>
</dbReference>
<reference evidence="2 3" key="1">
    <citation type="submission" date="2014-04" db="EMBL/GenBank/DDBJ databases">
        <authorList>
            <consortium name="DOE Joint Genome Institute"/>
            <person name="Kuo A."/>
            <person name="Zuccaro A."/>
            <person name="Kohler A."/>
            <person name="Nagy L.G."/>
            <person name="Floudas D."/>
            <person name="Copeland A."/>
            <person name="Barry K.W."/>
            <person name="Cichocki N."/>
            <person name="Veneault-Fourrey C."/>
            <person name="LaButti K."/>
            <person name="Lindquist E.A."/>
            <person name="Lipzen A."/>
            <person name="Lundell T."/>
            <person name="Morin E."/>
            <person name="Murat C."/>
            <person name="Sun H."/>
            <person name="Tunlid A."/>
            <person name="Henrissat B."/>
            <person name="Grigoriev I.V."/>
            <person name="Hibbett D.S."/>
            <person name="Martin F."/>
            <person name="Nordberg H.P."/>
            <person name="Cantor M.N."/>
            <person name="Hua S.X."/>
        </authorList>
    </citation>
    <scope>NUCLEOTIDE SEQUENCE [LARGE SCALE GENOMIC DNA]</scope>
    <source>
        <strain evidence="2 3">MAFF 305830</strain>
    </source>
</reference>
<accession>A0A0C3B9B6</accession>
<feature type="region of interest" description="Disordered" evidence="1">
    <location>
        <begin position="168"/>
        <end position="256"/>
    </location>
</feature>
<feature type="compositionally biased region" description="Polar residues" evidence="1">
    <location>
        <begin position="201"/>
        <end position="212"/>
    </location>
</feature>
<feature type="compositionally biased region" description="Low complexity" evidence="1">
    <location>
        <begin position="330"/>
        <end position="339"/>
    </location>
</feature>
<gene>
    <name evidence="2" type="ORF">M408DRAFT_8512</name>
</gene>
<evidence type="ECO:0000313" key="3">
    <source>
        <dbReference type="Proteomes" id="UP000054097"/>
    </source>
</evidence>
<dbReference type="HOGENOM" id="CLU_692914_0_0_1"/>
<reference evidence="3" key="2">
    <citation type="submission" date="2015-01" db="EMBL/GenBank/DDBJ databases">
        <title>Evolutionary Origins and Diversification of the Mycorrhizal Mutualists.</title>
        <authorList>
            <consortium name="DOE Joint Genome Institute"/>
            <consortium name="Mycorrhizal Genomics Consortium"/>
            <person name="Kohler A."/>
            <person name="Kuo A."/>
            <person name="Nagy L.G."/>
            <person name="Floudas D."/>
            <person name="Copeland A."/>
            <person name="Barry K.W."/>
            <person name="Cichocki N."/>
            <person name="Veneault-Fourrey C."/>
            <person name="LaButti K."/>
            <person name="Lindquist E.A."/>
            <person name="Lipzen A."/>
            <person name="Lundell T."/>
            <person name="Morin E."/>
            <person name="Murat C."/>
            <person name="Riley R."/>
            <person name="Ohm R."/>
            <person name="Sun H."/>
            <person name="Tunlid A."/>
            <person name="Henrissat B."/>
            <person name="Grigoriev I.V."/>
            <person name="Hibbett D.S."/>
            <person name="Martin F."/>
        </authorList>
    </citation>
    <scope>NUCLEOTIDE SEQUENCE [LARGE SCALE GENOMIC DNA]</scope>
    <source>
        <strain evidence="3">MAFF 305830</strain>
    </source>
</reference>